<dbReference type="EC" id="3.1.3.16" evidence="5"/>
<proteinExistence type="inferred from homology"/>
<protein>
    <recommendedName>
        <fullName evidence="5">protein-serine/threonine phosphatase</fullName>
        <ecNumber evidence="5">3.1.3.16</ecNumber>
    </recommendedName>
</protein>
<evidence type="ECO:0000259" key="11">
    <source>
        <dbReference type="PROSITE" id="PS51746"/>
    </source>
</evidence>
<evidence type="ECO:0000256" key="2">
    <source>
        <dbReference type="ARBA" id="ARBA00001946"/>
    </source>
</evidence>
<evidence type="ECO:0000256" key="5">
    <source>
        <dbReference type="ARBA" id="ARBA00013081"/>
    </source>
</evidence>
<comment type="cofactor">
    <cofactor evidence="1">
        <name>Mn(2+)</name>
        <dbReference type="ChEBI" id="CHEBI:29035"/>
    </cofactor>
</comment>
<dbReference type="InterPro" id="IPR000222">
    <property type="entry name" value="PP2C_BS"/>
</dbReference>
<dbReference type="PANTHER" id="PTHR13832">
    <property type="entry name" value="PROTEIN PHOSPHATASE 2C"/>
    <property type="match status" value="1"/>
</dbReference>
<organism evidence="12 13">
    <name type="scientific">Cardiosporidium cionae</name>
    <dbReference type="NCBI Taxonomy" id="476202"/>
    <lineage>
        <taxon>Eukaryota</taxon>
        <taxon>Sar</taxon>
        <taxon>Alveolata</taxon>
        <taxon>Apicomplexa</taxon>
        <taxon>Aconoidasida</taxon>
        <taxon>Nephromycida</taxon>
        <taxon>Cardiosporidium</taxon>
    </lineage>
</organism>
<comment type="cofactor">
    <cofactor evidence="2">
        <name>Mg(2+)</name>
        <dbReference type="ChEBI" id="CHEBI:18420"/>
    </cofactor>
</comment>
<reference evidence="12 13" key="1">
    <citation type="journal article" date="2020" name="bioRxiv">
        <title>Metabolic contributions of an alphaproteobacterial endosymbiont in the apicomplexan Cardiosporidium cionae.</title>
        <authorList>
            <person name="Hunter E.S."/>
            <person name="Paight C.J."/>
            <person name="Lane C.E."/>
        </authorList>
    </citation>
    <scope>NUCLEOTIDE SEQUENCE [LARGE SCALE GENOMIC DNA]</scope>
    <source>
        <strain evidence="12">ESH_2018</strain>
    </source>
</reference>
<dbReference type="EMBL" id="JADAQX010000132">
    <property type="protein sequence ID" value="KAF8821761.1"/>
    <property type="molecule type" value="Genomic_DNA"/>
</dbReference>
<dbReference type="PROSITE" id="PS01032">
    <property type="entry name" value="PPM_1"/>
    <property type="match status" value="1"/>
</dbReference>
<accession>A0ABQ7JCQ5</accession>
<dbReference type="InterPro" id="IPR001932">
    <property type="entry name" value="PPM-type_phosphatase-like_dom"/>
</dbReference>
<dbReference type="Pfam" id="PF00481">
    <property type="entry name" value="PP2C"/>
    <property type="match status" value="2"/>
</dbReference>
<keyword evidence="6" id="KW-0479">Metal-binding</keyword>
<keyword evidence="7 10" id="KW-0378">Hydrolase</keyword>
<dbReference type="PANTHER" id="PTHR13832:SF565">
    <property type="entry name" value="AT28366P-RELATED"/>
    <property type="match status" value="1"/>
</dbReference>
<keyword evidence="8 10" id="KW-0904">Protein phosphatase</keyword>
<evidence type="ECO:0000256" key="4">
    <source>
        <dbReference type="ARBA" id="ARBA00006702"/>
    </source>
</evidence>
<evidence type="ECO:0000256" key="7">
    <source>
        <dbReference type="ARBA" id="ARBA00022801"/>
    </source>
</evidence>
<comment type="similarity">
    <text evidence="4 10">Belongs to the PP2C family.</text>
</comment>
<keyword evidence="13" id="KW-1185">Reference proteome</keyword>
<keyword evidence="9" id="KW-0464">Manganese</keyword>
<evidence type="ECO:0000313" key="12">
    <source>
        <dbReference type="EMBL" id="KAF8821761.1"/>
    </source>
</evidence>
<sequence>MVVCVEYTYFMMGNYLPAPNLRKLSVNGSLDEYPLRWTASEMQGWREHMEDSHLIYFDLPAKSPVHLFGVFDGHGGAHVARYVASNLVSTLIEFPEFIEGDYAAALKAAYLYLDEQLWLEKAQPKLLQYINQYQPSLNIGVSRSSQIPLSKTKHGEDNNDRSYLKNCLTDQMPPMSNPENAELLSKENKNIVSSTQNLNCKDFEENVSNQNHFNDSTPSNFSMPLQSTVLIQSPAIEATIDKNVNALKKDNFGMLLQKKSSFLHKHLDEDVPKDAADPSSAPPQDTSSLVCLEDMLESQKESPTHFFSGVKTCFADMMHAAKRIFRLGKVSKYANENGCLAMLSGCTAVTCLITKTEYIVANVGDSRCVLCRKDTAIDLSTDHKPQLPEELKRIFSAGGYLWMGRVNGNLNLSRAIGDLTYKQNPSLPPEKQIVSAYPEVTITSRNDDDEFLVIGCDGIWELMSSQGVVSFIRERIERCDKLSMILEELFELNVSPNPDIFECGCDNMTSILVDLKGIDRNLSEK</sequence>
<dbReference type="InterPro" id="IPR036457">
    <property type="entry name" value="PPM-type-like_dom_sf"/>
</dbReference>
<dbReference type="Gene3D" id="3.60.40.10">
    <property type="entry name" value="PPM-type phosphatase domain"/>
    <property type="match status" value="2"/>
</dbReference>
<gene>
    <name evidence="12" type="ORF">IE077_001623</name>
</gene>
<evidence type="ECO:0000256" key="1">
    <source>
        <dbReference type="ARBA" id="ARBA00001936"/>
    </source>
</evidence>
<dbReference type="Proteomes" id="UP000823046">
    <property type="component" value="Unassembled WGS sequence"/>
</dbReference>
<dbReference type="InterPro" id="IPR015655">
    <property type="entry name" value="PP2C"/>
</dbReference>
<dbReference type="SMART" id="SM00332">
    <property type="entry name" value="PP2Cc"/>
    <property type="match status" value="1"/>
</dbReference>
<comment type="subcellular location">
    <subcellularLocation>
        <location evidence="3">Membrane</location>
        <topology evidence="3">Peripheral membrane protein</topology>
    </subcellularLocation>
</comment>
<feature type="domain" description="PPM-type phosphatase" evidence="11">
    <location>
        <begin position="36"/>
        <end position="515"/>
    </location>
</feature>
<comment type="caution">
    <text evidence="12">The sequence shown here is derived from an EMBL/GenBank/DDBJ whole genome shotgun (WGS) entry which is preliminary data.</text>
</comment>
<evidence type="ECO:0000256" key="3">
    <source>
        <dbReference type="ARBA" id="ARBA00004170"/>
    </source>
</evidence>
<evidence type="ECO:0000256" key="6">
    <source>
        <dbReference type="ARBA" id="ARBA00022723"/>
    </source>
</evidence>
<evidence type="ECO:0000256" key="10">
    <source>
        <dbReference type="RuleBase" id="RU003465"/>
    </source>
</evidence>
<evidence type="ECO:0000256" key="9">
    <source>
        <dbReference type="ARBA" id="ARBA00023211"/>
    </source>
</evidence>
<evidence type="ECO:0000313" key="13">
    <source>
        <dbReference type="Proteomes" id="UP000823046"/>
    </source>
</evidence>
<dbReference type="CDD" id="cd00143">
    <property type="entry name" value="PP2Cc"/>
    <property type="match status" value="1"/>
</dbReference>
<evidence type="ECO:0000256" key="8">
    <source>
        <dbReference type="ARBA" id="ARBA00022912"/>
    </source>
</evidence>
<name>A0ABQ7JCQ5_9APIC</name>
<dbReference type="SUPFAM" id="SSF81606">
    <property type="entry name" value="PP2C-like"/>
    <property type="match status" value="1"/>
</dbReference>
<dbReference type="PROSITE" id="PS51746">
    <property type="entry name" value="PPM_2"/>
    <property type="match status" value="1"/>
</dbReference>